<proteinExistence type="predicted"/>
<gene>
    <name evidence="2" type="ORF">DLD77_04875</name>
</gene>
<evidence type="ECO:0000313" key="3">
    <source>
        <dbReference type="Proteomes" id="UP000246099"/>
    </source>
</evidence>
<keyword evidence="1" id="KW-0732">Signal</keyword>
<evidence type="ECO:0000256" key="1">
    <source>
        <dbReference type="SAM" id="SignalP"/>
    </source>
</evidence>
<reference evidence="2 3" key="1">
    <citation type="submission" date="2018-05" db="EMBL/GenBank/DDBJ databases">
        <title>Chitinophaga sp. nov., isolated from rhizosphere soil of Alhagi.</title>
        <authorList>
            <person name="Liu Y."/>
        </authorList>
    </citation>
    <scope>NUCLEOTIDE SEQUENCE [LARGE SCALE GENOMIC DNA]</scope>
    <source>
        <strain evidence="2 3">T22</strain>
    </source>
</reference>
<name>A0ABM6WB41_9BACT</name>
<evidence type="ECO:0008006" key="4">
    <source>
        <dbReference type="Google" id="ProtNLM"/>
    </source>
</evidence>
<dbReference type="InterPro" id="IPR045767">
    <property type="entry name" value="DUF6134"/>
</dbReference>
<dbReference type="EMBL" id="CP029600">
    <property type="protein sequence ID" value="AWO01079.1"/>
    <property type="molecule type" value="Genomic_DNA"/>
</dbReference>
<accession>A0ABM6WB41</accession>
<feature type="signal peptide" evidence="1">
    <location>
        <begin position="1"/>
        <end position="23"/>
    </location>
</feature>
<dbReference type="Proteomes" id="UP000246099">
    <property type="component" value="Chromosome"/>
</dbReference>
<organism evidence="2 3">
    <name type="scientific">Chitinophaga alhagiae</name>
    <dbReference type="NCBI Taxonomy" id="2203219"/>
    <lineage>
        <taxon>Bacteria</taxon>
        <taxon>Pseudomonadati</taxon>
        <taxon>Bacteroidota</taxon>
        <taxon>Chitinophagia</taxon>
        <taxon>Chitinophagales</taxon>
        <taxon>Chitinophagaceae</taxon>
        <taxon>Chitinophaga</taxon>
    </lineage>
</organism>
<sequence length="206" mass="23652">MHITRKPYQLKRILFILILPFLAATEAAGQSHTFEILFGNNAVGLLDVKQEPAGASRRITIRSRVQSKLLSRMETDIEVVYQHNVLHRARVTRIQARPNDDNRETLTEKADRGYNVTRKGVRAPFPVPQIIFCVSDLYFTEPKEVKEVYSETLGRFLPIKRLADGRYALGLPEGRQNFYTYSKGRLAQVEVNHSLGRAVFRLLEKK</sequence>
<evidence type="ECO:0000313" key="2">
    <source>
        <dbReference type="EMBL" id="AWO01079.1"/>
    </source>
</evidence>
<keyword evidence="3" id="KW-1185">Reference proteome</keyword>
<feature type="chain" id="PRO_5046214505" description="DUF3108 domain-containing protein" evidence="1">
    <location>
        <begin position="24"/>
        <end position="206"/>
    </location>
</feature>
<dbReference type="Pfam" id="PF19630">
    <property type="entry name" value="DUF6134"/>
    <property type="match status" value="1"/>
</dbReference>
<dbReference type="RefSeq" id="WP_119077253.1">
    <property type="nucleotide sequence ID" value="NZ_CP029600.1"/>
</dbReference>
<protein>
    <recommendedName>
        <fullName evidence="4">DUF3108 domain-containing protein</fullName>
    </recommendedName>
</protein>